<name>A0A1Q8EJV4_9PSED</name>
<protein>
    <submittedName>
        <fullName evidence="1">Uncharacterized protein</fullName>
    </submittedName>
</protein>
<dbReference type="Proteomes" id="UP000185578">
    <property type="component" value="Unassembled WGS sequence"/>
</dbReference>
<accession>A0A1Q8EJV4</accession>
<comment type="caution">
    <text evidence="1">The sequence shown here is derived from an EMBL/GenBank/DDBJ whole genome shotgun (WGS) entry which is preliminary data.</text>
</comment>
<dbReference type="AlphaFoldDB" id="A0A1Q8EJV4"/>
<reference evidence="1 2" key="1">
    <citation type="submission" date="2016-12" db="EMBL/GenBank/DDBJ databases">
        <authorList>
            <person name="Song W.-J."/>
            <person name="Kurnit D.M."/>
        </authorList>
    </citation>
    <scope>NUCLEOTIDE SEQUENCE [LARGE SCALE GENOMIC DNA]</scope>
    <source>
        <strain evidence="1 2">PCL1601</strain>
    </source>
</reference>
<dbReference type="EMBL" id="MSCT01000020">
    <property type="protein sequence ID" value="OLF52070.1"/>
    <property type="molecule type" value="Genomic_DNA"/>
</dbReference>
<evidence type="ECO:0000313" key="1">
    <source>
        <dbReference type="EMBL" id="OLF52070.1"/>
    </source>
</evidence>
<dbReference type="RefSeq" id="WP_075121812.1">
    <property type="nucleotide sequence ID" value="NZ_MSCT01000020.1"/>
</dbReference>
<sequence>MTYLIDAWLDRPHPYLRILHRETGEVCAVLEEEALSELQDQGDLDLNGLSSSEPVVLKELVRNLFLFCYARALRPAGATESHNLGARIRL</sequence>
<organism evidence="1 2">
    <name type="scientific">Pseudomonas chlororaphis</name>
    <dbReference type="NCBI Taxonomy" id="587753"/>
    <lineage>
        <taxon>Bacteria</taxon>
        <taxon>Pseudomonadati</taxon>
        <taxon>Pseudomonadota</taxon>
        <taxon>Gammaproteobacteria</taxon>
        <taxon>Pseudomonadales</taxon>
        <taxon>Pseudomonadaceae</taxon>
        <taxon>Pseudomonas</taxon>
    </lineage>
</organism>
<evidence type="ECO:0000313" key="2">
    <source>
        <dbReference type="Proteomes" id="UP000185578"/>
    </source>
</evidence>
<gene>
    <name evidence="1" type="ORF">BTN82_25430</name>
</gene>
<proteinExistence type="predicted"/>
<dbReference type="OrthoDB" id="6400925at2"/>